<accession>A0ABY5K485</accession>
<proteinExistence type="predicted"/>
<dbReference type="InterPro" id="IPR036705">
    <property type="entry name" value="Ribosyl_crysJ1_sf"/>
</dbReference>
<evidence type="ECO:0000313" key="2">
    <source>
        <dbReference type="Proteomes" id="UP001317322"/>
    </source>
</evidence>
<dbReference type="EMBL" id="CP101989">
    <property type="protein sequence ID" value="UUI64873.1"/>
    <property type="molecule type" value="Genomic_DNA"/>
</dbReference>
<gene>
    <name evidence="1" type="ORF">NP075_17445</name>
</gene>
<dbReference type="InterPro" id="IPR005502">
    <property type="entry name" value="Ribosyl_crysJ1"/>
</dbReference>
<reference evidence="1 2" key="1">
    <citation type="submission" date="2022-07" db="EMBL/GenBank/DDBJ databases">
        <title>Novel species in genus cellulomonas.</title>
        <authorList>
            <person name="Ye L."/>
        </authorList>
    </citation>
    <scope>NUCLEOTIDE SEQUENCE [LARGE SCALE GENOMIC DNA]</scope>
    <source>
        <strain evidence="2">zg-Y908</strain>
    </source>
</reference>
<protein>
    <submittedName>
        <fullName evidence="1">ADP-ribosylglycohydrolase family protein</fullName>
    </submittedName>
</protein>
<evidence type="ECO:0000313" key="1">
    <source>
        <dbReference type="EMBL" id="UUI64873.1"/>
    </source>
</evidence>
<sequence>MTVAPLGSAVGDALGAGYEFGPPLTDGQPVHMAGGWAFGWEPGEWTDDTSMAVPIAQVLADGGSLEDLASLDRIVAAWAGWAETATDVGAQTSALLDALAELVVRAVDAQAR</sequence>
<dbReference type="Proteomes" id="UP001317322">
    <property type="component" value="Chromosome"/>
</dbReference>
<name>A0ABY5K485_9CELL</name>
<dbReference type="SUPFAM" id="SSF101478">
    <property type="entry name" value="ADP-ribosylglycohydrolase"/>
    <property type="match status" value="1"/>
</dbReference>
<dbReference type="RefSeq" id="WP_227563363.1">
    <property type="nucleotide sequence ID" value="NZ_CP101989.1"/>
</dbReference>
<dbReference type="Pfam" id="PF03747">
    <property type="entry name" value="ADP_ribosyl_GH"/>
    <property type="match status" value="1"/>
</dbReference>
<dbReference type="Gene3D" id="1.10.4080.10">
    <property type="entry name" value="ADP-ribosylation/Crystallin J1"/>
    <property type="match status" value="1"/>
</dbReference>
<keyword evidence="2" id="KW-1185">Reference proteome</keyword>
<organism evidence="1 2">
    <name type="scientific">Cellulomonas wangsupingiae</name>
    <dbReference type="NCBI Taxonomy" id="2968085"/>
    <lineage>
        <taxon>Bacteria</taxon>
        <taxon>Bacillati</taxon>
        <taxon>Actinomycetota</taxon>
        <taxon>Actinomycetes</taxon>
        <taxon>Micrococcales</taxon>
        <taxon>Cellulomonadaceae</taxon>
        <taxon>Cellulomonas</taxon>
    </lineage>
</organism>